<dbReference type="EMBL" id="JADFTS010000009">
    <property type="protein sequence ID" value="KAF9590497.1"/>
    <property type="molecule type" value="Genomic_DNA"/>
</dbReference>
<dbReference type="Pfam" id="PF08646">
    <property type="entry name" value="Rep_fac-A_C"/>
    <property type="match status" value="1"/>
</dbReference>
<proteinExistence type="inferred from homology"/>
<reference evidence="8 9" key="1">
    <citation type="submission" date="2020-10" db="EMBL/GenBank/DDBJ databases">
        <title>The Coptis chinensis genome and diversification of protoberbering-type alkaloids.</title>
        <authorList>
            <person name="Wang B."/>
            <person name="Shu S."/>
            <person name="Song C."/>
            <person name="Liu Y."/>
        </authorList>
    </citation>
    <scope>NUCLEOTIDE SEQUENCE [LARGE SCALE GENOMIC DNA]</scope>
    <source>
        <strain evidence="8">HL-2020</strain>
        <tissue evidence="8">Leaf</tissue>
    </source>
</reference>
<dbReference type="Proteomes" id="UP000631114">
    <property type="component" value="Unassembled WGS sequence"/>
</dbReference>
<dbReference type="InterPro" id="IPR012340">
    <property type="entry name" value="NA-bd_OB-fold"/>
</dbReference>
<dbReference type="AlphaFoldDB" id="A0A835LFF5"/>
<evidence type="ECO:0000259" key="6">
    <source>
        <dbReference type="Pfam" id="PF02721"/>
    </source>
</evidence>
<evidence type="ECO:0000313" key="8">
    <source>
        <dbReference type="EMBL" id="KAF9590497.1"/>
    </source>
</evidence>
<dbReference type="InterPro" id="IPR047192">
    <property type="entry name" value="Euk_RPA1_DBD_C"/>
</dbReference>
<dbReference type="GO" id="GO:0003677">
    <property type="term" value="F:DNA binding"/>
    <property type="evidence" value="ECO:0007669"/>
    <property type="project" value="UniProtKB-KW"/>
</dbReference>
<evidence type="ECO:0000256" key="5">
    <source>
        <dbReference type="ARBA" id="ARBA00023125"/>
    </source>
</evidence>
<dbReference type="CDD" id="cd04480">
    <property type="entry name" value="RPA1_DBD_A_like"/>
    <property type="match status" value="1"/>
</dbReference>
<keyword evidence="2" id="KW-0479">Metal-binding</keyword>
<evidence type="ECO:0000256" key="2">
    <source>
        <dbReference type="ARBA" id="ARBA00022723"/>
    </source>
</evidence>
<dbReference type="Gene3D" id="2.40.50.140">
    <property type="entry name" value="Nucleic acid-binding proteins"/>
    <property type="match status" value="2"/>
</dbReference>
<dbReference type="Pfam" id="PF02721">
    <property type="entry name" value="DUF223"/>
    <property type="match status" value="1"/>
</dbReference>
<feature type="domain" description="Replication protein A 70 kDa DNA-binding subunit B/D first OB fold" evidence="6">
    <location>
        <begin position="163"/>
        <end position="268"/>
    </location>
</feature>
<dbReference type="PANTHER" id="PTHR47165:SF4">
    <property type="entry name" value="OS03G0429900 PROTEIN"/>
    <property type="match status" value="1"/>
</dbReference>
<evidence type="ECO:0000256" key="1">
    <source>
        <dbReference type="ARBA" id="ARBA00005690"/>
    </source>
</evidence>
<keyword evidence="4" id="KW-0862">Zinc</keyword>
<protein>
    <submittedName>
        <fullName evidence="8">Uncharacterized protein</fullName>
    </submittedName>
</protein>
<comment type="caution">
    <text evidence="8">The sequence shown here is derived from an EMBL/GenBank/DDBJ whole genome shotgun (WGS) entry which is preliminary data.</text>
</comment>
<organism evidence="8 9">
    <name type="scientific">Coptis chinensis</name>
    <dbReference type="NCBI Taxonomy" id="261450"/>
    <lineage>
        <taxon>Eukaryota</taxon>
        <taxon>Viridiplantae</taxon>
        <taxon>Streptophyta</taxon>
        <taxon>Embryophyta</taxon>
        <taxon>Tracheophyta</taxon>
        <taxon>Spermatophyta</taxon>
        <taxon>Magnoliopsida</taxon>
        <taxon>Ranunculales</taxon>
        <taxon>Ranunculaceae</taxon>
        <taxon>Coptidoideae</taxon>
        <taxon>Coptis</taxon>
    </lineage>
</organism>
<evidence type="ECO:0000256" key="4">
    <source>
        <dbReference type="ARBA" id="ARBA00022833"/>
    </source>
</evidence>
<dbReference type="InterPro" id="IPR003871">
    <property type="entry name" value="RFA1B/D_OB_1st"/>
</dbReference>
<accession>A0A835LFF5</accession>
<evidence type="ECO:0000259" key="7">
    <source>
        <dbReference type="Pfam" id="PF08646"/>
    </source>
</evidence>
<keyword evidence="3" id="KW-0863">Zinc-finger</keyword>
<feature type="domain" description="Replication factor A C-terminal" evidence="7">
    <location>
        <begin position="303"/>
        <end position="390"/>
    </location>
</feature>
<dbReference type="InterPro" id="IPR013955">
    <property type="entry name" value="Rep_factor-A_C"/>
</dbReference>
<dbReference type="GO" id="GO:0008270">
    <property type="term" value="F:zinc ion binding"/>
    <property type="evidence" value="ECO:0007669"/>
    <property type="project" value="UniProtKB-KW"/>
</dbReference>
<dbReference type="CDD" id="cd04476">
    <property type="entry name" value="RPA1_DBD_C"/>
    <property type="match status" value="1"/>
</dbReference>
<sequence>MSTANKVMAGEDFVSIKELFPCNVELELEMRTWVQFTGRSSLSLIFMVEQEFNIIPQESCQSRALLRSLVPRIVHLLQRRSERVVPRCKVTLTSGREYPPTLLLSMMRSCMNMWRGLVSFLLGAKNVTTLTRINTNPSVPQKIVSCFHKLFINVTRNMAEKEYTRIKEIKESNGNYKIKVRVSRIWEAIDYTTNTVKSLDTLLLDEHGDQIHAKIPSFIIGKYKPQLKEMQIYHIEDFSTLKIFDNVTYRPVNHPYIIKFKWNTIVKPNREFDTQFPKQQFDFVDFTKVSSRKDNKHLKETHFTCKTSITKILHDNGWYYKACPHCAKKITTNAEGYECTKHGNVEPIPKYILKMEIEDNTATAMATLFEQEASSLLQKSAKELLTMEQNGS</sequence>
<dbReference type="PANTHER" id="PTHR47165">
    <property type="entry name" value="OS03G0429900 PROTEIN"/>
    <property type="match status" value="1"/>
</dbReference>
<evidence type="ECO:0000256" key="3">
    <source>
        <dbReference type="ARBA" id="ARBA00022771"/>
    </source>
</evidence>
<keyword evidence="9" id="KW-1185">Reference proteome</keyword>
<name>A0A835LFF5_9MAGN</name>
<dbReference type="OrthoDB" id="1931061at2759"/>
<gene>
    <name evidence="8" type="ORF">IFM89_035604</name>
</gene>
<evidence type="ECO:0000313" key="9">
    <source>
        <dbReference type="Proteomes" id="UP000631114"/>
    </source>
</evidence>
<dbReference type="SUPFAM" id="SSF50249">
    <property type="entry name" value="Nucleic acid-binding proteins"/>
    <property type="match status" value="2"/>
</dbReference>
<comment type="similarity">
    <text evidence="1">Belongs to the replication factor A protein 1 family.</text>
</comment>
<keyword evidence="5" id="KW-0238">DNA-binding</keyword>